<dbReference type="EMBL" id="NOXX01000211">
    <property type="protein sequence ID" value="OYQ42770.1"/>
    <property type="molecule type" value="Genomic_DNA"/>
</dbReference>
<keyword evidence="1" id="KW-0472">Membrane</keyword>
<dbReference type="RefSeq" id="WP_094486926.1">
    <property type="nucleotide sequence ID" value="NZ_NOXX01000211.1"/>
</dbReference>
<dbReference type="PANTHER" id="PTHR30329">
    <property type="entry name" value="STATOR ELEMENT OF FLAGELLAR MOTOR COMPLEX"/>
    <property type="match status" value="1"/>
</dbReference>
<dbReference type="OrthoDB" id="9782229at2"/>
<keyword evidence="4" id="KW-1185">Reference proteome</keyword>
<dbReference type="GO" id="GO:0016020">
    <property type="term" value="C:membrane"/>
    <property type="evidence" value="ECO:0007669"/>
    <property type="project" value="UniProtKB-UniRule"/>
</dbReference>
<dbReference type="InterPro" id="IPR036737">
    <property type="entry name" value="OmpA-like_sf"/>
</dbReference>
<evidence type="ECO:0000256" key="1">
    <source>
        <dbReference type="PROSITE-ProRule" id="PRU00473"/>
    </source>
</evidence>
<dbReference type="AlphaFoldDB" id="A0A255ZQ15"/>
<dbReference type="SUPFAM" id="SSF103088">
    <property type="entry name" value="OmpA-like"/>
    <property type="match status" value="2"/>
</dbReference>
<sequence>MKLLYYLLLFCGSCIAQEVDIYFDFNKYDINMQAKQTLELFTQSYKDALIVELRGYCDHVGSDAYNDTLAMKRIRAVQNALRELKFNVPDKTTIKSYGERFEQLPEQSANRKVSIVYKIPEKVAVKSELSEFRKSTRNAKVGDIIKLPGMNFFNNSAKMLPKSVPTLEELLCILEENPNLHIEIQGHICCQRERDVSDISTARARAVFNYLIQKGINRKRLTYKGYGISRPIHKIPEKSELEEEENRRVEIRIVKI</sequence>
<gene>
    <name evidence="3" type="ORF">CHX27_11545</name>
</gene>
<accession>A0A255ZQ15</accession>
<dbReference type="InterPro" id="IPR006665">
    <property type="entry name" value="OmpA-like"/>
</dbReference>
<proteinExistence type="predicted"/>
<evidence type="ECO:0000259" key="2">
    <source>
        <dbReference type="PROSITE" id="PS51123"/>
    </source>
</evidence>
<organism evidence="3 4">
    <name type="scientific">Flavobacterium aurantiibacter</name>
    <dbReference type="NCBI Taxonomy" id="2023067"/>
    <lineage>
        <taxon>Bacteria</taxon>
        <taxon>Pseudomonadati</taxon>
        <taxon>Bacteroidota</taxon>
        <taxon>Flavobacteriia</taxon>
        <taxon>Flavobacteriales</taxon>
        <taxon>Flavobacteriaceae</taxon>
        <taxon>Flavobacterium</taxon>
    </lineage>
</organism>
<name>A0A255ZQ15_9FLAO</name>
<dbReference type="InterPro" id="IPR050330">
    <property type="entry name" value="Bact_OuterMem_StrucFunc"/>
</dbReference>
<dbReference type="CDD" id="cd07185">
    <property type="entry name" value="OmpA_C-like"/>
    <property type="match status" value="2"/>
</dbReference>
<evidence type="ECO:0000313" key="4">
    <source>
        <dbReference type="Proteomes" id="UP000216035"/>
    </source>
</evidence>
<dbReference type="PROSITE" id="PS51123">
    <property type="entry name" value="OMPA_2"/>
    <property type="match status" value="2"/>
</dbReference>
<dbReference type="Pfam" id="PF00691">
    <property type="entry name" value="OmpA"/>
    <property type="match status" value="2"/>
</dbReference>
<feature type="domain" description="OmpA-like" evidence="2">
    <location>
        <begin position="1"/>
        <end position="121"/>
    </location>
</feature>
<protein>
    <recommendedName>
        <fullName evidence="2">OmpA-like domain-containing protein</fullName>
    </recommendedName>
</protein>
<evidence type="ECO:0000313" key="3">
    <source>
        <dbReference type="EMBL" id="OYQ42770.1"/>
    </source>
</evidence>
<dbReference type="Proteomes" id="UP000216035">
    <property type="component" value="Unassembled WGS sequence"/>
</dbReference>
<feature type="domain" description="OmpA-like" evidence="2">
    <location>
        <begin position="140"/>
        <end position="256"/>
    </location>
</feature>
<dbReference type="Gene3D" id="3.30.1330.60">
    <property type="entry name" value="OmpA-like domain"/>
    <property type="match status" value="2"/>
</dbReference>
<reference evidence="3 4" key="1">
    <citation type="submission" date="2017-07" db="EMBL/GenBank/DDBJ databases">
        <title>Flavobacterium cyanobacteriorum sp. nov., isolated from cyanobacterial aggregates in a eutrophic lake.</title>
        <authorList>
            <person name="Cai H."/>
        </authorList>
    </citation>
    <scope>NUCLEOTIDE SEQUENCE [LARGE SCALE GENOMIC DNA]</scope>
    <source>
        <strain evidence="3 4">TH167</strain>
    </source>
</reference>
<comment type="caution">
    <text evidence="3">The sequence shown here is derived from an EMBL/GenBank/DDBJ whole genome shotgun (WGS) entry which is preliminary data.</text>
</comment>
<dbReference type="PANTHER" id="PTHR30329:SF21">
    <property type="entry name" value="LIPOPROTEIN YIAD-RELATED"/>
    <property type="match status" value="1"/>
</dbReference>